<protein>
    <submittedName>
        <fullName evidence="2">Uncharacterized protein</fullName>
    </submittedName>
</protein>
<dbReference type="AlphaFoldDB" id="A0A0M9ADK3"/>
<proteinExistence type="predicted"/>
<evidence type="ECO:0000256" key="1">
    <source>
        <dbReference type="SAM" id="MobiDB-lite"/>
    </source>
</evidence>
<dbReference type="OrthoDB" id="7487738at2759"/>
<name>A0A0M9ADK3_9HYME</name>
<organism evidence="2 3">
    <name type="scientific">Melipona quadrifasciata</name>
    <dbReference type="NCBI Taxonomy" id="166423"/>
    <lineage>
        <taxon>Eukaryota</taxon>
        <taxon>Metazoa</taxon>
        <taxon>Ecdysozoa</taxon>
        <taxon>Arthropoda</taxon>
        <taxon>Hexapoda</taxon>
        <taxon>Insecta</taxon>
        <taxon>Pterygota</taxon>
        <taxon>Neoptera</taxon>
        <taxon>Endopterygota</taxon>
        <taxon>Hymenoptera</taxon>
        <taxon>Apocrita</taxon>
        <taxon>Aculeata</taxon>
        <taxon>Apoidea</taxon>
        <taxon>Anthophila</taxon>
        <taxon>Apidae</taxon>
        <taxon>Melipona</taxon>
    </lineage>
</organism>
<dbReference type="Proteomes" id="UP000053105">
    <property type="component" value="Unassembled WGS sequence"/>
</dbReference>
<feature type="region of interest" description="Disordered" evidence="1">
    <location>
        <begin position="188"/>
        <end position="208"/>
    </location>
</feature>
<evidence type="ECO:0000313" key="3">
    <source>
        <dbReference type="Proteomes" id="UP000053105"/>
    </source>
</evidence>
<dbReference type="EMBL" id="KQ435692">
    <property type="protein sequence ID" value="KOX81113.1"/>
    <property type="molecule type" value="Genomic_DNA"/>
</dbReference>
<sequence>MGGREKELDKDTIDAVLDRGTSGGALKTRFLGTDYRSKWACALYHSLDQNGDLRNDVDLYSKAQSESGVCNVALKEEPTKTREIITTPMSSYLRQSYLMYRWGKPNIPSLISKPSWLPLFEGNFPKWYRAIDGERFDHSIPKHFITEVIRRHWTLDRKCAMVPVTNTLQTKSRPSVAIYRDRRGPDGKFSVGRQGPMRGSTFEESLDETEVTHDPNMDVIRSFRLPTFSTIVVAIVPGNNRLKL</sequence>
<accession>A0A0M9ADK3</accession>
<reference evidence="2 3" key="1">
    <citation type="submission" date="2015-07" db="EMBL/GenBank/DDBJ databases">
        <title>The genome of Melipona quadrifasciata.</title>
        <authorList>
            <person name="Pan H."/>
            <person name="Kapheim K."/>
        </authorList>
    </citation>
    <scope>NUCLEOTIDE SEQUENCE [LARGE SCALE GENOMIC DNA]</scope>
    <source>
        <strain evidence="2">0111107301</strain>
        <tissue evidence="2">Whole body</tissue>
    </source>
</reference>
<gene>
    <name evidence="2" type="ORF">WN51_10038</name>
</gene>
<keyword evidence="3" id="KW-1185">Reference proteome</keyword>
<evidence type="ECO:0000313" key="2">
    <source>
        <dbReference type="EMBL" id="KOX81113.1"/>
    </source>
</evidence>